<gene>
    <name evidence="3" type="ORF">P0E79_17370</name>
</gene>
<dbReference type="InterPro" id="IPR054725">
    <property type="entry name" value="Epr_GA-like"/>
</dbReference>
<dbReference type="Pfam" id="PF22775">
    <property type="entry name" value="GA_3"/>
    <property type="match status" value="2"/>
</dbReference>
<feature type="compositionally biased region" description="Basic and acidic residues" evidence="1">
    <location>
        <begin position="107"/>
        <end position="123"/>
    </location>
</feature>
<feature type="compositionally biased region" description="Polar residues" evidence="1">
    <location>
        <begin position="78"/>
        <end position="87"/>
    </location>
</feature>
<reference evidence="3" key="1">
    <citation type="journal article" date="2023" name="Pathogens">
        <title>Prevalence of Enterococcus spp. and the Whole-Genome Characteristics of Enterococcus faecium and Enterococcus faecalis Strains Isolated from Free-Living Birds in Poland.</title>
        <authorList>
            <person name="Kwit R."/>
            <person name="Zajac M."/>
            <person name="Smialowska-Weglinska A."/>
            <person name="Skarzynska M."/>
            <person name="Bomba A."/>
            <person name="Lalak A."/>
            <person name="Skrzypiec E."/>
            <person name="Wojdat D."/>
            <person name="Koza W."/>
            <person name="Mikos-Wojewoda E."/>
            <person name="Pasim P."/>
            <person name="Skora M."/>
            <person name="Polak M."/>
            <person name="Wiacek J."/>
            <person name="Wasyl D."/>
        </authorList>
    </citation>
    <scope>NUCLEOTIDE SEQUENCE</scope>
    <source>
        <strain evidence="3">691B_2</strain>
    </source>
</reference>
<feature type="compositionally biased region" description="Basic and acidic residues" evidence="1">
    <location>
        <begin position="131"/>
        <end position="140"/>
    </location>
</feature>
<dbReference type="AlphaFoldDB" id="A0AAW7KIN0"/>
<evidence type="ECO:0000313" key="3">
    <source>
        <dbReference type="EMBL" id="MDN3194234.1"/>
    </source>
</evidence>
<feature type="region of interest" description="Disordered" evidence="1">
    <location>
        <begin position="40"/>
        <end position="68"/>
    </location>
</feature>
<proteinExistence type="predicted"/>
<accession>A0AAW7KIN0</accession>
<feature type="non-terminal residue" evidence="3">
    <location>
        <position position="1"/>
    </location>
</feature>
<organism evidence="3 4">
    <name type="scientific">Enterococcus faecalis</name>
    <name type="common">Streptococcus faecalis</name>
    <dbReference type="NCBI Taxonomy" id="1351"/>
    <lineage>
        <taxon>Bacteria</taxon>
        <taxon>Bacillati</taxon>
        <taxon>Bacillota</taxon>
        <taxon>Bacilli</taxon>
        <taxon>Lactobacillales</taxon>
        <taxon>Enterococcaceae</taxon>
        <taxon>Enterococcus</taxon>
    </lineage>
</organism>
<evidence type="ECO:0000313" key="4">
    <source>
        <dbReference type="Proteomes" id="UP001173174"/>
    </source>
</evidence>
<feature type="region of interest" description="Disordered" evidence="1">
    <location>
        <begin position="1"/>
        <end position="28"/>
    </location>
</feature>
<comment type="caution">
    <text evidence="3">The sequence shown here is derived from an EMBL/GenBank/DDBJ whole genome shotgun (WGS) entry which is preliminary data.</text>
</comment>
<feature type="compositionally biased region" description="Basic and acidic residues" evidence="1">
    <location>
        <begin position="1"/>
        <end position="25"/>
    </location>
</feature>
<sequence>EKAAADAVKAAEDAGKAGADKKAEVETDGLVTPEEKAAVDGLNDTTTAKKEDASKLVDALPEGPVKDSLKDRLDKVTTSEVTVNDADSNGKADDVDLAEKAAADAVKAAEDAGKAGADKKAEVETDGLVTPEEKAAVDGL</sequence>
<feature type="non-terminal residue" evidence="3">
    <location>
        <position position="140"/>
    </location>
</feature>
<feature type="region of interest" description="Disordered" evidence="1">
    <location>
        <begin position="107"/>
        <end position="140"/>
    </location>
</feature>
<feature type="domain" description="Minor extracellular protease Epr GA-like" evidence="2">
    <location>
        <begin position="2"/>
        <end position="91"/>
    </location>
</feature>
<reference evidence="3" key="2">
    <citation type="submission" date="2023-03" db="EMBL/GenBank/DDBJ databases">
        <authorList>
            <person name="Zajac M."/>
            <person name="Kwit R."/>
            <person name="Wasyl D."/>
        </authorList>
    </citation>
    <scope>NUCLEOTIDE SEQUENCE</scope>
    <source>
        <strain evidence="3">691B_2</strain>
    </source>
</reference>
<evidence type="ECO:0000256" key="1">
    <source>
        <dbReference type="SAM" id="MobiDB-lite"/>
    </source>
</evidence>
<evidence type="ECO:0000259" key="2">
    <source>
        <dbReference type="Pfam" id="PF22775"/>
    </source>
</evidence>
<feature type="domain" description="Minor extracellular protease Epr GA-like" evidence="2">
    <location>
        <begin position="93"/>
        <end position="138"/>
    </location>
</feature>
<feature type="region of interest" description="Disordered" evidence="1">
    <location>
        <begin position="76"/>
        <end position="95"/>
    </location>
</feature>
<protein>
    <submittedName>
        <fullName evidence="3">Peptidase</fullName>
    </submittedName>
</protein>
<name>A0AAW7KIN0_ENTFL</name>
<dbReference type="Proteomes" id="UP001173174">
    <property type="component" value="Unassembled WGS sequence"/>
</dbReference>
<dbReference type="EMBL" id="JAREWH010000322">
    <property type="protein sequence ID" value="MDN3194234.1"/>
    <property type="molecule type" value="Genomic_DNA"/>
</dbReference>
<dbReference type="RefSeq" id="WP_435366906.1">
    <property type="nucleotide sequence ID" value="NZ_JAREWH010000322.1"/>
</dbReference>